<proteinExistence type="predicted"/>
<gene>
    <name evidence="1" type="ORF">MPH_03899</name>
</gene>
<comment type="caution">
    <text evidence="1">The sequence shown here is derived from an EMBL/GenBank/DDBJ whole genome shotgun (WGS) entry which is preliminary data.</text>
</comment>
<dbReference type="EMBL" id="AHHD01000170">
    <property type="protein sequence ID" value="EKG18883.1"/>
    <property type="molecule type" value="Genomic_DNA"/>
</dbReference>
<dbReference type="InParanoid" id="K2RVQ5"/>
<dbReference type="Proteomes" id="UP000007129">
    <property type="component" value="Unassembled WGS sequence"/>
</dbReference>
<dbReference type="AlphaFoldDB" id="K2RVQ5"/>
<dbReference type="VEuPathDB" id="FungiDB:MPH_03899"/>
<evidence type="ECO:0000313" key="2">
    <source>
        <dbReference type="Proteomes" id="UP000007129"/>
    </source>
</evidence>
<sequence>MRQHKSWPPHQRIMAIVSTGDGSRDNHTAEMTRLDITGTACTVRQAAQADTKLPDGAQLRVPGRVTKGSARNHGHGPYYKAAQHLPTKEPVELGQMKTRLPETRPRHHIGRNLVLMIERGPSSRRSRLPKRSVLIKTDCAATWRRIEGAHPSRMLRVNTR</sequence>
<accession>K2RVQ5</accession>
<reference evidence="1 2" key="1">
    <citation type="journal article" date="2012" name="BMC Genomics">
        <title>Tools to kill: Genome of one of the most destructive plant pathogenic fungi Macrophomina phaseolina.</title>
        <authorList>
            <person name="Islam M.S."/>
            <person name="Haque M.S."/>
            <person name="Islam M.M."/>
            <person name="Emdad E.M."/>
            <person name="Halim A."/>
            <person name="Hossen Q.M.M."/>
            <person name="Hossain M.Z."/>
            <person name="Ahmed B."/>
            <person name="Rahim S."/>
            <person name="Rahman M.S."/>
            <person name="Alam M.M."/>
            <person name="Hou S."/>
            <person name="Wan X."/>
            <person name="Saito J.A."/>
            <person name="Alam M."/>
        </authorList>
    </citation>
    <scope>NUCLEOTIDE SEQUENCE [LARGE SCALE GENOMIC DNA]</scope>
    <source>
        <strain evidence="1 2">MS6</strain>
    </source>
</reference>
<name>K2RVQ5_MACPH</name>
<evidence type="ECO:0000313" key="1">
    <source>
        <dbReference type="EMBL" id="EKG18883.1"/>
    </source>
</evidence>
<organism evidence="1 2">
    <name type="scientific">Macrophomina phaseolina (strain MS6)</name>
    <name type="common">Charcoal rot fungus</name>
    <dbReference type="NCBI Taxonomy" id="1126212"/>
    <lineage>
        <taxon>Eukaryota</taxon>
        <taxon>Fungi</taxon>
        <taxon>Dikarya</taxon>
        <taxon>Ascomycota</taxon>
        <taxon>Pezizomycotina</taxon>
        <taxon>Dothideomycetes</taxon>
        <taxon>Dothideomycetes incertae sedis</taxon>
        <taxon>Botryosphaeriales</taxon>
        <taxon>Botryosphaeriaceae</taxon>
        <taxon>Macrophomina</taxon>
    </lineage>
</organism>
<dbReference type="HOGENOM" id="CLU_1652487_0_0_1"/>
<protein>
    <submittedName>
        <fullName evidence="1">Uncharacterized protein</fullName>
    </submittedName>
</protein>